<evidence type="ECO:0000313" key="3">
    <source>
        <dbReference type="Proteomes" id="UP000822688"/>
    </source>
</evidence>
<accession>A0A8T0HJ14</accession>
<evidence type="ECO:0000313" key="2">
    <source>
        <dbReference type="EMBL" id="KAG0570632.1"/>
    </source>
</evidence>
<proteinExistence type="predicted"/>
<dbReference type="Proteomes" id="UP000822688">
    <property type="component" value="Chromosome 6"/>
</dbReference>
<dbReference type="AlphaFoldDB" id="A0A8T0HJ14"/>
<sequence>MSASPHLRLPFKAHCHSREPLRHSPLSPSLPSAALSSRCQPSRPAAPPVLHTRSQPQGDQWAAALAA</sequence>
<keyword evidence="3" id="KW-1185">Reference proteome</keyword>
<gene>
    <name evidence="2" type="ORF">KC19_6G176500</name>
</gene>
<evidence type="ECO:0000256" key="1">
    <source>
        <dbReference type="SAM" id="MobiDB-lite"/>
    </source>
</evidence>
<comment type="caution">
    <text evidence="2">The sequence shown here is derived from an EMBL/GenBank/DDBJ whole genome shotgun (WGS) entry which is preliminary data.</text>
</comment>
<dbReference type="EMBL" id="CM026427">
    <property type="protein sequence ID" value="KAG0570632.1"/>
    <property type="molecule type" value="Genomic_DNA"/>
</dbReference>
<protein>
    <submittedName>
        <fullName evidence="2">Uncharacterized protein</fullName>
    </submittedName>
</protein>
<reference evidence="2 3" key="1">
    <citation type="submission" date="2020-06" db="EMBL/GenBank/DDBJ databases">
        <title>WGS assembly of Ceratodon purpureus strain R40.</title>
        <authorList>
            <person name="Carey S.B."/>
            <person name="Jenkins J."/>
            <person name="Shu S."/>
            <person name="Lovell J.T."/>
            <person name="Sreedasyam A."/>
            <person name="Maumus F."/>
            <person name="Tiley G.P."/>
            <person name="Fernandez-Pozo N."/>
            <person name="Barry K."/>
            <person name="Chen C."/>
            <person name="Wang M."/>
            <person name="Lipzen A."/>
            <person name="Daum C."/>
            <person name="Saski C.A."/>
            <person name="Payton A.C."/>
            <person name="Mcbreen J.C."/>
            <person name="Conrad R.E."/>
            <person name="Kollar L.M."/>
            <person name="Olsson S."/>
            <person name="Huttunen S."/>
            <person name="Landis J.B."/>
            <person name="Wickett N.J."/>
            <person name="Johnson M.G."/>
            <person name="Rensing S.A."/>
            <person name="Grimwood J."/>
            <person name="Schmutz J."/>
            <person name="Mcdaniel S.F."/>
        </authorList>
    </citation>
    <scope>NUCLEOTIDE SEQUENCE [LARGE SCALE GENOMIC DNA]</scope>
    <source>
        <strain evidence="2 3">R40</strain>
    </source>
</reference>
<feature type="region of interest" description="Disordered" evidence="1">
    <location>
        <begin position="17"/>
        <end position="67"/>
    </location>
</feature>
<organism evidence="2 3">
    <name type="scientific">Ceratodon purpureus</name>
    <name type="common">Fire moss</name>
    <name type="synonym">Dicranum purpureum</name>
    <dbReference type="NCBI Taxonomy" id="3225"/>
    <lineage>
        <taxon>Eukaryota</taxon>
        <taxon>Viridiplantae</taxon>
        <taxon>Streptophyta</taxon>
        <taxon>Embryophyta</taxon>
        <taxon>Bryophyta</taxon>
        <taxon>Bryophytina</taxon>
        <taxon>Bryopsida</taxon>
        <taxon>Dicranidae</taxon>
        <taxon>Pseudoditrichales</taxon>
        <taxon>Ditrichaceae</taxon>
        <taxon>Ceratodon</taxon>
    </lineage>
</organism>
<feature type="compositionally biased region" description="Low complexity" evidence="1">
    <location>
        <begin position="24"/>
        <end position="37"/>
    </location>
</feature>
<name>A0A8T0HJ14_CERPU</name>